<dbReference type="InterPro" id="IPR011009">
    <property type="entry name" value="Kinase-like_dom_sf"/>
</dbReference>
<dbReference type="GO" id="GO:0006356">
    <property type="term" value="P:regulation of transcription by RNA polymerase I"/>
    <property type="evidence" value="ECO:0007669"/>
    <property type="project" value="TreeGrafter"/>
</dbReference>
<evidence type="ECO:0000256" key="1">
    <source>
        <dbReference type="ARBA" id="ARBA00022527"/>
    </source>
</evidence>
<comment type="subcellular location">
    <subcellularLocation>
        <location evidence="10">Nucleus</location>
    </subcellularLocation>
</comment>
<dbReference type="PANTHER" id="PTHR24054">
    <property type="entry name" value="CASEIN KINASE II SUBUNIT ALPHA"/>
    <property type="match status" value="1"/>
</dbReference>
<evidence type="ECO:0000256" key="5">
    <source>
        <dbReference type="ARBA" id="ARBA00022840"/>
    </source>
</evidence>
<dbReference type="Proteomes" id="UP000054166">
    <property type="component" value="Unassembled WGS sequence"/>
</dbReference>
<comment type="subunit">
    <text evidence="10">Heterotetramer.</text>
</comment>
<evidence type="ECO:0000259" key="11">
    <source>
        <dbReference type="PROSITE" id="PS50011"/>
    </source>
</evidence>
<dbReference type="GO" id="GO:0005730">
    <property type="term" value="C:nucleolus"/>
    <property type="evidence" value="ECO:0007669"/>
    <property type="project" value="UniProtKB-ARBA"/>
</dbReference>
<evidence type="ECO:0000256" key="2">
    <source>
        <dbReference type="ARBA" id="ARBA00022679"/>
    </source>
</evidence>
<dbReference type="InterPro" id="IPR008271">
    <property type="entry name" value="Ser/Thr_kinase_AS"/>
</dbReference>
<comment type="catalytic activity">
    <reaction evidence="6 10">
        <text>L-threonyl-[protein] + ATP = O-phospho-L-threonyl-[protein] + ADP + H(+)</text>
        <dbReference type="Rhea" id="RHEA:46608"/>
        <dbReference type="Rhea" id="RHEA-COMP:11060"/>
        <dbReference type="Rhea" id="RHEA-COMP:11605"/>
        <dbReference type="ChEBI" id="CHEBI:15378"/>
        <dbReference type="ChEBI" id="CHEBI:30013"/>
        <dbReference type="ChEBI" id="CHEBI:30616"/>
        <dbReference type="ChEBI" id="CHEBI:61977"/>
        <dbReference type="ChEBI" id="CHEBI:456216"/>
        <dbReference type="EC" id="2.7.11.1"/>
    </reaction>
</comment>
<evidence type="ECO:0000256" key="4">
    <source>
        <dbReference type="ARBA" id="ARBA00022777"/>
    </source>
</evidence>
<comment type="function">
    <text evidence="10">Catalytic subunit of a constitutively active serine/threonine-protein kinase complex that phosphorylates a large number of substrates containing acidic residues C-terminal to the phosphorylated serine or threonine.</text>
</comment>
<gene>
    <name evidence="12" type="ORF">PILCRDRAFT_827663</name>
</gene>
<dbReference type="Gene3D" id="1.10.510.10">
    <property type="entry name" value="Transferase(Phosphotransferase) domain 1"/>
    <property type="match status" value="1"/>
</dbReference>
<dbReference type="STRING" id="765440.A0A0C3F5G4"/>
<proteinExistence type="inferred from homology"/>
<dbReference type="GO" id="GO:0051726">
    <property type="term" value="P:regulation of cell cycle"/>
    <property type="evidence" value="ECO:0007669"/>
    <property type="project" value="TreeGrafter"/>
</dbReference>
<keyword evidence="2 10" id="KW-0808">Transferase</keyword>
<dbReference type="InterPro" id="IPR000719">
    <property type="entry name" value="Prot_kinase_dom"/>
</dbReference>
<dbReference type="SMART" id="SM00220">
    <property type="entry name" value="S_TKc"/>
    <property type="match status" value="1"/>
</dbReference>
<dbReference type="Gene3D" id="3.30.200.20">
    <property type="entry name" value="Phosphorylase Kinase, domain 1"/>
    <property type="match status" value="1"/>
</dbReference>
<dbReference type="HOGENOM" id="CLU_000288_70_4_1"/>
<dbReference type="AlphaFoldDB" id="A0A0C3F5G4"/>
<accession>A0A0C3F5G4</accession>
<dbReference type="GO" id="GO:0005829">
    <property type="term" value="C:cytosol"/>
    <property type="evidence" value="ECO:0007669"/>
    <property type="project" value="TreeGrafter"/>
</dbReference>
<evidence type="ECO:0000256" key="7">
    <source>
        <dbReference type="ARBA" id="ARBA00048679"/>
    </source>
</evidence>
<dbReference type="GO" id="GO:0004674">
    <property type="term" value="F:protein serine/threonine kinase activity"/>
    <property type="evidence" value="ECO:0007669"/>
    <property type="project" value="UniProtKB-UniRule"/>
</dbReference>
<keyword evidence="4 10" id="KW-0418">Kinase</keyword>
<comment type="similarity">
    <text evidence="10">Belongs to the protein kinase superfamily. Ser/Thr protein kinase family. CK2 subfamily.</text>
</comment>
<dbReference type="GO" id="GO:0106310">
    <property type="term" value="F:protein serine kinase activity"/>
    <property type="evidence" value="ECO:0007669"/>
    <property type="project" value="UniProtKB-UniRule"/>
</dbReference>
<evidence type="ECO:0000256" key="9">
    <source>
        <dbReference type="RuleBase" id="RU000304"/>
    </source>
</evidence>
<dbReference type="InParanoid" id="A0A0C3F5G4"/>
<dbReference type="GO" id="GO:0005956">
    <property type="term" value="C:protein kinase CK2 complex"/>
    <property type="evidence" value="ECO:0007669"/>
    <property type="project" value="TreeGrafter"/>
</dbReference>
<dbReference type="GO" id="GO:0005524">
    <property type="term" value="F:ATP binding"/>
    <property type="evidence" value="ECO:0007669"/>
    <property type="project" value="UniProtKB-UniRule"/>
</dbReference>
<dbReference type="Pfam" id="PF00069">
    <property type="entry name" value="Pkinase"/>
    <property type="match status" value="1"/>
</dbReference>
<feature type="domain" description="Protein kinase" evidence="11">
    <location>
        <begin position="32"/>
        <end position="317"/>
    </location>
</feature>
<evidence type="ECO:0000313" key="13">
    <source>
        <dbReference type="Proteomes" id="UP000054166"/>
    </source>
</evidence>
<dbReference type="EMBL" id="KN833051">
    <property type="protein sequence ID" value="KIM75091.1"/>
    <property type="molecule type" value="Genomic_DNA"/>
</dbReference>
<dbReference type="PROSITE" id="PS50011">
    <property type="entry name" value="PROTEIN_KINASE_DOM"/>
    <property type="match status" value="1"/>
</dbReference>
<reference evidence="13" key="2">
    <citation type="submission" date="2015-01" db="EMBL/GenBank/DDBJ databases">
        <title>Evolutionary Origins and Diversification of the Mycorrhizal Mutualists.</title>
        <authorList>
            <consortium name="DOE Joint Genome Institute"/>
            <consortium name="Mycorrhizal Genomics Consortium"/>
            <person name="Kohler A."/>
            <person name="Kuo A."/>
            <person name="Nagy L.G."/>
            <person name="Floudas D."/>
            <person name="Copeland A."/>
            <person name="Barry K.W."/>
            <person name="Cichocki N."/>
            <person name="Veneault-Fourrey C."/>
            <person name="LaButti K."/>
            <person name="Lindquist E.A."/>
            <person name="Lipzen A."/>
            <person name="Lundell T."/>
            <person name="Morin E."/>
            <person name="Murat C."/>
            <person name="Riley R."/>
            <person name="Ohm R."/>
            <person name="Sun H."/>
            <person name="Tunlid A."/>
            <person name="Henrissat B."/>
            <person name="Grigoriev I.V."/>
            <person name="Hibbett D.S."/>
            <person name="Martin F."/>
        </authorList>
    </citation>
    <scope>NUCLEOTIDE SEQUENCE [LARGE SCALE GENOMIC DNA]</scope>
    <source>
        <strain evidence="13">F 1598</strain>
    </source>
</reference>
<evidence type="ECO:0000256" key="3">
    <source>
        <dbReference type="ARBA" id="ARBA00022741"/>
    </source>
</evidence>
<keyword evidence="3 8" id="KW-0547">Nucleotide-binding</keyword>
<dbReference type="InterPro" id="IPR017441">
    <property type="entry name" value="Protein_kinase_ATP_BS"/>
</dbReference>
<dbReference type="FunFam" id="1.10.510.10:FF:000459">
    <property type="entry name" value="Casein kinase II subunit alpha"/>
    <property type="match status" value="1"/>
</dbReference>
<dbReference type="SUPFAM" id="SSF56112">
    <property type="entry name" value="Protein kinase-like (PK-like)"/>
    <property type="match status" value="1"/>
</dbReference>
<feature type="binding site" evidence="8">
    <location>
        <position position="61"/>
    </location>
    <ligand>
        <name>ATP</name>
        <dbReference type="ChEBI" id="CHEBI:30616"/>
    </ligand>
</feature>
<dbReference type="InterPro" id="IPR045216">
    <property type="entry name" value="CK2_alpha"/>
</dbReference>
<evidence type="ECO:0000256" key="10">
    <source>
        <dbReference type="RuleBase" id="RU369118"/>
    </source>
</evidence>
<dbReference type="PANTHER" id="PTHR24054:SF0">
    <property type="entry name" value="CASEIN KINASE II SUBUNIT ALPHA"/>
    <property type="match status" value="1"/>
</dbReference>
<dbReference type="CDD" id="cd14132">
    <property type="entry name" value="STKc_CK2_alpha"/>
    <property type="match status" value="1"/>
</dbReference>
<name>A0A0C3F5G4_PILCF</name>
<dbReference type="GO" id="GO:0006357">
    <property type="term" value="P:regulation of transcription by RNA polymerase II"/>
    <property type="evidence" value="ECO:0007669"/>
    <property type="project" value="UniProtKB-ARBA"/>
</dbReference>
<protein>
    <recommendedName>
        <fullName evidence="10">Casein kinase II subunit alpha</fullName>
        <shortName evidence="10">CK II alpha</shortName>
        <ecNumber evidence="10">2.7.11.1</ecNumber>
    </recommendedName>
</protein>
<keyword evidence="13" id="KW-1185">Reference proteome</keyword>
<evidence type="ECO:0000313" key="12">
    <source>
        <dbReference type="EMBL" id="KIM75091.1"/>
    </source>
</evidence>
<dbReference type="GO" id="GO:0006359">
    <property type="term" value="P:regulation of transcription by RNA polymerase III"/>
    <property type="evidence" value="ECO:0007669"/>
    <property type="project" value="TreeGrafter"/>
</dbReference>
<dbReference type="GO" id="GO:0006974">
    <property type="term" value="P:DNA damage response"/>
    <property type="evidence" value="ECO:0007669"/>
    <property type="project" value="TreeGrafter"/>
</dbReference>
<dbReference type="EC" id="2.7.11.1" evidence="10"/>
<keyword evidence="10" id="KW-0539">Nucleus</keyword>
<comment type="catalytic activity">
    <reaction evidence="7 10">
        <text>L-seryl-[protein] + ATP = O-phospho-L-seryl-[protein] + ADP + H(+)</text>
        <dbReference type="Rhea" id="RHEA:17989"/>
        <dbReference type="Rhea" id="RHEA-COMP:9863"/>
        <dbReference type="Rhea" id="RHEA-COMP:11604"/>
        <dbReference type="ChEBI" id="CHEBI:15378"/>
        <dbReference type="ChEBI" id="CHEBI:29999"/>
        <dbReference type="ChEBI" id="CHEBI:30616"/>
        <dbReference type="ChEBI" id="CHEBI:83421"/>
        <dbReference type="ChEBI" id="CHEBI:456216"/>
        <dbReference type="EC" id="2.7.11.1"/>
    </reaction>
</comment>
<keyword evidence="1 9" id="KW-0723">Serine/threonine-protein kinase</keyword>
<dbReference type="PROSITE" id="PS00108">
    <property type="entry name" value="PROTEIN_KINASE_ST"/>
    <property type="match status" value="1"/>
</dbReference>
<dbReference type="OrthoDB" id="10254671at2759"/>
<dbReference type="FunFam" id="3.30.200.20:FF:000088">
    <property type="entry name" value="Casein kinase II subunit alpha"/>
    <property type="match status" value="1"/>
</dbReference>
<dbReference type="PROSITE" id="PS00107">
    <property type="entry name" value="PROTEIN_KINASE_ATP"/>
    <property type="match status" value="1"/>
</dbReference>
<keyword evidence="5 8" id="KW-0067">ATP-binding</keyword>
<sequence>MARVYSGVNAVFGRSWYDYDNFRIDWSAPDRYEIVRRVGGGKYSEVFEGVDMVNTEKCILKVLKPVASKKIKREIKILRNLTGGPNIVALLDVVRDPSGKYHSLVMEYVDNIEWKALYPRLTEVDIKYYIFQLLKALDFVHSHGVIHRDVKPGNVMIDYHNRKLRLIDWGLAEFYHPGTDYHIRVGSRYYKAPELLVGYKRYDYSLDMWSVGCMLASMLFRKEHFFRGSDNDDQLLRIMKALGTVRFDEYLRIYAIHFETDHAGLLENYPSQPWTRFVTAENQQNVSLESLDLLDKLLRYDHTNRLTAREAQGHAFFNTVRLEATLNNKESMSDSGFCSV</sequence>
<evidence type="ECO:0000256" key="8">
    <source>
        <dbReference type="PROSITE-ProRule" id="PRU10141"/>
    </source>
</evidence>
<reference evidence="12 13" key="1">
    <citation type="submission" date="2014-04" db="EMBL/GenBank/DDBJ databases">
        <authorList>
            <consortium name="DOE Joint Genome Institute"/>
            <person name="Kuo A."/>
            <person name="Tarkka M."/>
            <person name="Buscot F."/>
            <person name="Kohler A."/>
            <person name="Nagy L.G."/>
            <person name="Floudas D."/>
            <person name="Copeland A."/>
            <person name="Barry K.W."/>
            <person name="Cichocki N."/>
            <person name="Veneault-Fourrey C."/>
            <person name="LaButti K."/>
            <person name="Lindquist E.A."/>
            <person name="Lipzen A."/>
            <person name="Lundell T."/>
            <person name="Morin E."/>
            <person name="Murat C."/>
            <person name="Sun H."/>
            <person name="Tunlid A."/>
            <person name="Henrissat B."/>
            <person name="Grigoriev I.V."/>
            <person name="Hibbett D.S."/>
            <person name="Martin F."/>
            <person name="Nordberg H.P."/>
            <person name="Cantor M.N."/>
            <person name="Hua S.X."/>
        </authorList>
    </citation>
    <scope>NUCLEOTIDE SEQUENCE [LARGE SCALE GENOMIC DNA]</scope>
    <source>
        <strain evidence="12 13">F 1598</strain>
    </source>
</reference>
<organism evidence="12 13">
    <name type="scientific">Piloderma croceum (strain F 1598)</name>
    <dbReference type="NCBI Taxonomy" id="765440"/>
    <lineage>
        <taxon>Eukaryota</taxon>
        <taxon>Fungi</taxon>
        <taxon>Dikarya</taxon>
        <taxon>Basidiomycota</taxon>
        <taxon>Agaricomycotina</taxon>
        <taxon>Agaricomycetes</taxon>
        <taxon>Agaricomycetidae</taxon>
        <taxon>Atheliales</taxon>
        <taxon>Atheliaceae</taxon>
        <taxon>Piloderma</taxon>
    </lineage>
</organism>
<evidence type="ECO:0000256" key="6">
    <source>
        <dbReference type="ARBA" id="ARBA00047899"/>
    </source>
</evidence>